<name>A0A0M8MHI3_9FLAO</name>
<accession>A0A0M8MHI3</accession>
<protein>
    <submittedName>
        <fullName evidence="2">Uncharacterized protein</fullName>
    </submittedName>
</protein>
<feature type="transmembrane region" description="Helical" evidence="1">
    <location>
        <begin position="134"/>
        <end position="152"/>
    </location>
</feature>
<feature type="transmembrane region" description="Helical" evidence="1">
    <location>
        <begin position="7"/>
        <end position="27"/>
    </location>
</feature>
<comment type="caution">
    <text evidence="2">The sequence shown here is derived from an EMBL/GenBank/DDBJ whole genome shotgun (WGS) entry which is preliminary data.</text>
</comment>
<keyword evidence="1" id="KW-0812">Transmembrane</keyword>
<dbReference type="AlphaFoldDB" id="A0A0M8MHI3"/>
<dbReference type="EMBL" id="LIYD01000005">
    <property type="protein sequence ID" value="KOS05897.1"/>
    <property type="molecule type" value="Genomic_DNA"/>
</dbReference>
<organism evidence="2 3">
    <name type="scientific">Flavobacterium akiainvivens</name>
    <dbReference type="NCBI Taxonomy" id="1202724"/>
    <lineage>
        <taxon>Bacteria</taxon>
        <taxon>Pseudomonadati</taxon>
        <taxon>Bacteroidota</taxon>
        <taxon>Flavobacteriia</taxon>
        <taxon>Flavobacteriales</taxon>
        <taxon>Flavobacteriaceae</taxon>
        <taxon>Flavobacterium</taxon>
    </lineage>
</organism>
<keyword evidence="1" id="KW-0472">Membrane</keyword>
<proteinExistence type="predicted"/>
<evidence type="ECO:0000256" key="1">
    <source>
        <dbReference type="SAM" id="Phobius"/>
    </source>
</evidence>
<dbReference type="Proteomes" id="UP000037755">
    <property type="component" value="Unassembled WGS sequence"/>
</dbReference>
<reference evidence="2 3" key="1">
    <citation type="submission" date="2015-08" db="EMBL/GenBank/DDBJ databases">
        <title>Whole genome sequence of Flavobacterium akiainvivens IK-1T, from decaying Wikstroemia oahuensis, an endemic Hawaiian shrub.</title>
        <authorList>
            <person name="Wan X."/>
            <person name="Hou S."/>
            <person name="Saito J."/>
            <person name="Donachie S."/>
        </authorList>
    </citation>
    <scope>NUCLEOTIDE SEQUENCE [LARGE SCALE GENOMIC DNA]</scope>
    <source>
        <strain evidence="2 3">IK-1</strain>
    </source>
</reference>
<keyword evidence="1" id="KW-1133">Transmembrane helix</keyword>
<feature type="transmembrane region" description="Helical" evidence="1">
    <location>
        <begin position="95"/>
        <end position="114"/>
    </location>
</feature>
<dbReference type="STRING" id="1202724.AM493_07495"/>
<feature type="transmembrane region" description="Helical" evidence="1">
    <location>
        <begin position="58"/>
        <end position="83"/>
    </location>
</feature>
<evidence type="ECO:0000313" key="2">
    <source>
        <dbReference type="EMBL" id="KOS05897.1"/>
    </source>
</evidence>
<dbReference type="PATRIC" id="fig|1202724.3.peg.1561"/>
<gene>
    <name evidence="2" type="ORF">AM493_07495</name>
</gene>
<sequence>MIKRINLRFCIIHFLAAYCLCYSFFYLALIPYESVINCIEQGGKDTKYWEGCVSLEDISYFLIITNVMKLLGILTSLLISGFLSFKRRISWINSFLVFTSMYLLYYFDILGWQYARYIVAPLWLLDNFMVEKAMAALLLIALSMFLWFSPITNRFMAKATT</sequence>
<evidence type="ECO:0000313" key="3">
    <source>
        <dbReference type="Proteomes" id="UP000037755"/>
    </source>
</evidence>
<keyword evidence="3" id="KW-1185">Reference proteome</keyword>